<proteinExistence type="predicted"/>
<dbReference type="InterPro" id="IPR015943">
    <property type="entry name" value="WD40/YVTN_repeat-like_dom_sf"/>
</dbReference>
<comment type="catalytic activity">
    <reaction evidence="2">
        <text>2 GTP = 3',3'-c-di-GMP + 2 diphosphate</text>
        <dbReference type="Rhea" id="RHEA:24898"/>
        <dbReference type="ChEBI" id="CHEBI:33019"/>
        <dbReference type="ChEBI" id="CHEBI:37565"/>
        <dbReference type="ChEBI" id="CHEBI:58805"/>
        <dbReference type="EC" id="2.7.7.65"/>
    </reaction>
</comment>
<keyword evidence="6" id="KW-1185">Reference proteome</keyword>
<dbReference type="InterPro" id="IPR013783">
    <property type="entry name" value="Ig-like_fold"/>
</dbReference>
<evidence type="ECO:0000313" key="6">
    <source>
        <dbReference type="Proteomes" id="UP000578569"/>
    </source>
</evidence>
<dbReference type="InterPro" id="IPR043128">
    <property type="entry name" value="Rev_trsase/Diguanyl_cyclase"/>
</dbReference>
<dbReference type="Pfam" id="PF07495">
    <property type="entry name" value="Y_Y_Y"/>
    <property type="match status" value="1"/>
</dbReference>
<dbReference type="GO" id="GO:0052621">
    <property type="term" value="F:diguanylate cyclase activity"/>
    <property type="evidence" value="ECO:0007669"/>
    <property type="project" value="UniProtKB-EC"/>
</dbReference>
<dbReference type="InterPro" id="IPR000160">
    <property type="entry name" value="GGDEF_dom"/>
</dbReference>
<dbReference type="InterPro" id="IPR050469">
    <property type="entry name" value="Diguanylate_Cyclase"/>
</dbReference>
<dbReference type="Pfam" id="PF00990">
    <property type="entry name" value="GGDEF"/>
    <property type="match status" value="1"/>
</dbReference>
<gene>
    <name evidence="5" type="ORF">FHS50_001519</name>
</gene>
<feature type="domain" description="GGDEF" evidence="4">
    <location>
        <begin position="793"/>
        <end position="928"/>
    </location>
</feature>
<dbReference type="GO" id="GO:0005886">
    <property type="term" value="C:plasma membrane"/>
    <property type="evidence" value="ECO:0007669"/>
    <property type="project" value="TreeGrafter"/>
</dbReference>
<evidence type="ECO:0000313" key="5">
    <source>
        <dbReference type="EMBL" id="MBB3764496.1"/>
    </source>
</evidence>
<name>A0A839YZR8_9SPHN</name>
<dbReference type="InterPro" id="IPR029787">
    <property type="entry name" value="Nucleotide_cyclase"/>
</dbReference>
<evidence type="ECO:0000256" key="3">
    <source>
        <dbReference type="SAM" id="MobiDB-lite"/>
    </source>
</evidence>
<dbReference type="SMART" id="SM00267">
    <property type="entry name" value="GGDEF"/>
    <property type="match status" value="1"/>
</dbReference>
<dbReference type="Gene3D" id="2.60.40.10">
    <property type="entry name" value="Immunoglobulins"/>
    <property type="match status" value="1"/>
</dbReference>
<organism evidence="5 6">
    <name type="scientific">Sphingomicrobium lutaoense</name>
    <dbReference type="NCBI Taxonomy" id="515949"/>
    <lineage>
        <taxon>Bacteria</taxon>
        <taxon>Pseudomonadati</taxon>
        <taxon>Pseudomonadota</taxon>
        <taxon>Alphaproteobacteria</taxon>
        <taxon>Sphingomonadales</taxon>
        <taxon>Sphingomonadaceae</taxon>
        <taxon>Sphingomicrobium</taxon>
    </lineage>
</organism>
<reference evidence="5 6" key="1">
    <citation type="submission" date="2020-08" db="EMBL/GenBank/DDBJ databases">
        <title>Genomic Encyclopedia of Type Strains, Phase IV (KMG-IV): sequencing the most valuable type-strain genomes for metagenomic binning, comparative biology and taxonomic classification.</title>
        <authorList>
            <person name="Goeker M."/>
        </authorList>
    </citation>
    <scope>NUCLEOTIDE SEQUENCE [LARGE SCALE GENOMIC DNA]</scope>
    <source>
        <strain evidence="5 6">DSM 24194</strain>
    </source>
</reference>
<dbReference type="EMBL" id="JACICF010000001">
    <property type="protein sequence ID" value="MBB3764496.1"/>
    <property type="molecule type" value="Genomic_DNA"/>
</dbReference>
<dbReference type="Gene3D" id="3.30.70.270">
    <property type="match status" value="1"/>
</dbReference>
<dbReference type="RefSeq" id="WP_183933749.1">
    <property type="nucleotide sequence ID" value="NZ_JACICF010000001.1"/>
</dbReference>
<sequence>MTSAETLSPIAERPALRPELIRGGRMPLSWIGRREGLGSAQVHECCIDHEGSLWAATSSGLARYDGVRVNMFARPAGLECHGLRALAVDQDGLLWVGSDRGLQSFDPVEPTPVSRSWHPVGVIDRIALCGDQMYALGPSDLFMRDGEDWTAITPLADSTIHDICSLGDHGLVLALGNEGLAILSDGEATPIVSPGLGAIGPVRRCVALRDHAILVGGRRGFAIIAPDGHLKAIHAGSGRVTALCGDGKDIFIASERKLLHFRPKGEGYARAATILDNADINDMRADGWGNIWVSTESGGIARIGASRRLVTYHDDMPIGSVLCLSSLPAGSAIGGTNGLLTPEGCHLLKGARIWDLIQTRAGIRYAASDDGLWKVGPGQPQPHAPSPFLAAPCRALLELDEGLLIGSTAGLTLLTDEGARELLDEEGNSLGYVYSLFRDHANRIWIACLGRGVWIYEAGELRSIAGPDMPDDCNAYAIVEDDQHRIFIAHDNRISRIDPGAAPATIVETAEPICAWALLVLEGDRLFAGSTRGLVEYDPASGEQLLRLIDDSAGSDWEFTTSRALVKAPDGALYCGLSSGLAKVKLGKLDREDRPEPRLYDQRWSGGTEPIGSTGRHKADTGRWRVEFDFATGWLFDERSCELRYRLLGFDPHWSAWGPLNTVAYSSLPPGRYSLQAQMRSPLYGEGPVVTLYSFRVRSRRQTWLRRMLGAVPGGVARGAFFRNWRARRIERRGHQLEQLIRKRTLDLEEMYEKLRDSHGELNDLAYQDALTGIANRRAFDRAMDRALREEDSSLSLLLIDVDYFKLFNDHYGHSAGDTCLREVAETLSTHLSRSTDMVARFGGEEFAVLLPGASLSAATRVARLLRAAIESRAIPHDANPNSPVVTASIGIATAQPGQDASALIEAADRQLYRAKEEGRNRISSQAC</sequence>
<evidence type="ECO:0000256" key="1">
    <source>
        <dbReference type="ARBA" id="ARBA00012528"/>
    </source>
</evidence>
<dbReference type="FunFam" id="3.30.70.270:FF:000001">
    <property type="entry name" value="Diguanylate cyclase domain protein"/>
    <property type="match status" value="1"/>
</dbReference>
<protein>
    <recommendedName>
        <fullName evidence="1">diguanylate cyclase</fullName>
        <ecNumber evidence="1">2.7.7.65</ecNumber>
    </recommendedName>
</protein>
<dbReference type="PANTHER" id="PTHR45138">
    <property type="entry name" value="REGULATORY COMPONENTS OF SENSORY TRANSDUCTION SYSTEM"/>
    <property type="match status" value="1"/>
</dbReference>
<dbReference type="AlphaFoldDB" id="A0A839YZR8"/>
<dbReference type="Gene3D" id="2.130.10.10">
    <property type="entry name" value="YVTN repeat-like/Quinoprotein amine dehydrogenase"/>
    <property type="match status" value="2"/>
</dbReference>
<evidence type="ECO:0000259" key="4">
    <source>
        <dbReference type="PROSITE" id="PS50887"/>
    </source>
</evidence>
<dbReference type="Proteomes" id="UP000578569">
    <property type="component" value="Unassembled WGS sequence"/>
</dbReference>
<dbReference type="SUPFAM" id="SSF63829">
    <property type="entry name" value="Calcium-dependent phosphotriesterase"/>
    <property type="match status" value="2"/>
</dbReference>
<dbReference type="PROSITE" id="PS50887">
    <property type="entry name" value="GGDEF"/>
    <property type="match status" value="1"/>
</dbReference>
<dbReference type="EC" id="2.7.7.65" evidence="1"/>
<dbReference type="PANTHER" id="PTHR45138:SF9">
    <property type="entry name" value="DIGUANYLATE CYCLASE DGCM-RELATED"/>
    <property type="match status" value="1"/>
</dbReference>
<dbReference type="NCBIfam" id="TIGR00254">
    <property type="entry name" value="GGDEF"/>
    <property type="match status" value="1"/>
</dbReference>
<accession>A0A839YZR8</accession>
<evidence type="ECO:0000256" key="2">
    <source>
        <dbReference type="ARBA" id="ARBA00034247"/>
    </source>
</evidence>
<feature type="region of interest" description="Disordered" evidence="3">
    <location>
        <begin position="598"/>
        <end position="618"/>
    </location>
</feature>
<dbReference type="GO" id="GO:0043709">
    <property type="term" value="P:cell adhesion involved in single-species biofilm formation"/>
    <property type="evidence" value="ECO:0007669"/>
    <property type="project" value="TreeGrafter"/>
</dbReference>
<dbReference type="CDD" id="cd01949">
    <property type="entry name" value="GGDEF"/>
    <property type="match status" value="1"/>
</dbReference>
<dbReference type="InterPro" id="IPR011123">
    <property type="entry name" value="Y_Y_Y"/>
</dbReference>
<comment type="caution">
    <text evidence="5">The sequence shown here is derived from an EMBL/GenBank/DDBJ whole genome shotgun (WGS) entry which is preliminary data.</text>
</comment>
<dbReference type="GO" id="GO:1902201">
    <property type="term" value="P:negative regulation of bacterial-type flagellum-dependent cell motility"/>
    <property type="evidence" value="ECO:0007669"/>
    <property type="project" value="TreeGrafter"/>
</dbReference>
<dbReference type="SUPFAM" id="SSF55073">
    <property type="entry name" value="Nucleotide cyclase"/>
    <property type="match status" value="1"/>
</dbReference>